<dbReference type="EMBL" id="FOPW01000001">
    <property type="protein sequence ID" value="SFH16887.1"/>
    <property type="molecule type" value="Genomic_DNA"/>
</dbReference>
<evidence type="ECO:0000313" key="3">
    <source>
        <dbReference type="Proteomes" id="UP000199681"/>
    </source>
</evidence>
<sequence>MPPGVCVADRPNRRAPARDHRHLGQIGSVDVAEINAVVSWLAALTSEGALRQKLLVLHQFRSSMIGNRALLDVTHAEIGLLIHVDGPGSQPDKQATWSALHVDAPADVAWGWKNFYDEDTPTLSPEQTTLQVVPAPDLITDQ</sequence>
<gene>
    <name evidence="2" type="ORF">E3O11_08060</name>
    <name evidence="1" type="ORF">SAMN05216274_101154</name>
</gene>
<dbReference type="AlphaFoldDB" id="A0A1I2XUW7"/>
<dbReference type="Proteomes" id="UP000297963">
    <property type="component" value="Unassembled WGS sequence"/>
</dbReference>
<organism evidence="2 4">
    <name type="scientific">Cryobacterium levicorallinum</name>
    <dbReference type="NCBI Taxonomy" id="995038"/>
    <lineage>
        <taxon>Bacteria</taxon>
        <taxon>Bacillati</taxon>
        <taxon>Actinomycetota</taxon>
        <taxon>Actinomycetes</taxon>
        <taxon>Micrococcales</taxon>
        <taxon>Microbacteriaceae</taxon>
        <taxon>Cryobacterium</taxon>
    </lineage>
</organism>
<evidence type="ECO:0000313" key="4">
    <source>
        <dbReference type="Proteomes" id="UP000297963"/>
    </source>
</evidence>
<protein>
    <submittedName>
        <fullName evidence="2">Uncharacterized protein</fullName>
    </submittedName>
</protein>
<dbReference type="STRING" id="995038.SAMN05216274_101154"/>
<proteinExistence type="predicted"/>
<accession>A0A1I2XUW7</accession>
<reference evidence="2 4" key="2">
    <citation type="submission" date="2019-03" db="EMBL/GenBank/DDBJ databases">
        <title>Genomics of glacier-inhabiting Cryobacterium strains.</title>
        <authorList>
            <person name="Liu Q."/>
            <person name="Xin Y.-H."/>
        </authorList>
    </citation>
    <scope>NUCLEOTIDE SEQUENCE [LARGE SCALE GENOMIC DNA]</scope>
    <source>
        <strain evidence="2 4">Hh34</strain>
    </source>
</reference>
<reference evidence="1 3" key="1">
    <citation type="submission" date="2016-10" db="EMBL/GenBank/DDBJ databases">
        <authorList>
            <person name="Varghese N."/>
            <person name="Submissions S."/>
        </authorList>
    </citation>
    <scope>NUCLEOTIDE SEQUENCE [LARGE SCALE GENOMIC DNA]</scope>
    <source>
        <strain evidence="1 3">GMCC 1.11211</strain>
    </source>
</reference>
<evidence type="ECO:0000313" key="1">
    <source>
        <dbReference type="EMBL" id="SFH16887.1"/>
    </source>
</evidence>
<evidence type="ECO:0000313" key="2">
    <source>
        <dbReference type="EMBL" id="TFB84993.1"/>
    </source>
</evidence>
<keyword evidence="3" id="KW-1185">Reference proteome</keyword>
<comment type="caution">
    <text evidence="2">The sequence shown here is derived from an EMBL/GenBank/DDBJ whole genome shotgun (WGS) entry which is preliminary data.</text>
</comment>
<name>A0A1I2XUW7_9MICO</name>
<dbReference type="Proteomes" id="UP000199681">
    <property type="component" value="Unassembled WGS sequence"/>
</dbReference>
<dbReference type="RefSeq" id="WP_092447987.1">
    <property type="nucleotide sequence ID" value="NZ_BKAC01000003.1"/>
</dbReference>
<dbReference type="EMBL" id="SOFE01000014">
    <property type="protein sequence ID" value="TFB84993.1"/>
    <property type="molecule type" value="Genomic_DNA"/>
</dbReference>